<reference evidence="12 15" key="2">
    <citation type="submission" date="2019-07" db="EMBL/GenBank/DDBJ databases">
        <title>Whole genome shotgun sequence of Alkalibacterium putridalgicola NBRC 103243.</title>
        <authorList>
            <person name="Hosoyama A."/>
            <person name="Uohara A."/>
            <person name="Ohji S."/>
            <person name="Ichikawa N."/>
        </authorList>
    </citation>
    <scope>NUCLEOTIDE SEQUENCE [LARGE SCALE GENOMIC DNA]</scope>
    <source>
        <strain evidence="12 15">NBRC 103243</strain>
    </source>
</reference>
<keyword evidence="4 9" id="KW-1133">Transmembrane helix</keyword>
<evidence type="ECO:0000313" key="13">
    <source>
        <dbReference type="EMBL" id="SEL58272.1"/>
    </source>
</evidence>
<dbReference type="PROSITE" id="PS50111">
    <property type="entry name" value="CHEMOTAXIS_TRANSDUC_2"/>
    <property type="match status" value="1"/>
</dbReference>
<dbReference type="STRING" id="426703.SAMN04488100_10460"/>
<dbReference type="RefSeq" id="WP_177165434.1">
    <property type="nucleotide sequence ID" value="NZ_BJUX01000007.1"/>
</dbReference>
<dbReference type="Proteomes" id="UP000198548">
    <property type="component" value="Unassembled WGS sequence"/>
</dbReference>
<keyword evidence="2" id="KW-1003">Cell membrane</keyword>
<dbReference type="InterPro" id="IPR033480">
    <property type="entry name" value="sCache_2"/>
</dbReference>
<keyword evidence="6 8" id="KW-0807">Transducer</keyword>
<keyword evidence="15" id="KW-1185">Reference proteome</keyword>
<proteinExistence type="inferred from homology"/>
<evidence type="ECO:0000256" key="6">
    <source>
        <dbReference type="ARBA" id="ARBA00023224"/>
    </source>
</evidence>
<evidence type="ECO:0000313" key="14">
    <source>
        <dbReference type="Proteomes" id="UP000198548"/>
    </source>
</evidence>
<gene>
    <name evidence="12" type="ORF">APU01nite_08410</name>
    <name evidence="13" type="ORF">SAMN04488100_10460</name>
</gene>
<evidence type="ECO:0000256" key="8">
    <source>
        <dbReference type="PROSITE-ProRule" id="PRU00284"/>
    </source>
</evidence>
<evidence type="ECO:0000256" key="2">
    <source>
        <dbReference type="ARBA" id="ARBA00022475"/>
    </source>
</evidence>
<name>A0A1H7RDN4_9LACT</name>
<dbReference type="GO" id="GO:0007165">
    <property type="term" value="P:signal transduction"/>
    <property type="evidence" value="ECO:0007669"/>
    <property type="project" value="UniProtKB-KW"/>
</dbReference>
<evidence type="ECO:0000256" key="5">
    <source>
        <dbReference type="ARBA" id="ARBA00023136"/>
    </source>
</evidence>
<dbReference type="Gene3D" id="1.10.287.950">
    <property type="entry name" value="Methyl-accepting chemotaxis protein"/>
    <property type="match status" value="1"/>
</dbReference>
<dbReference type="PANTHER" id="PTHR32089">
    <property type="entry name" value="METHYL-ACCEPTING CHEMOTAXIS PROTEIN MCPB"/>
    <property type="match status" value="1"/>
</dbReference>
<organism evidence="13 14">
    <name type="scientific">Alkalibacterium putridalgicola</name>
    <dbReference type="NCBI Taxonomy" id="426703"/>
    <lineage>
        <taxon>Bacteria</taxon>
        <taxon>Bacillati</taxon>
        <taxon>Bacillota</taxon>
        <taxon>Bacilli</taxon>
        <taxon>Lactobacillales</taxon>
        <taxon>Carnobacteriaceae</taxon>
        <taxon>Alkalibacterium</taxon>
    </lineage>
</organism>
<dbReference type="Proteomes" id="UP000321425">
    <property type="component" value="Unassembled WGS sequence"/>
</dbReference>
<keyword evidence="3 9" id="KW-0812">Transmembrane</keyword>
<sequence>MSKITQSIKGKTLFITILLLVLSNVAIGFMGYTIAKDQLNEKGETILQNAVEMSLQMIDLANQEVENGTMELDEAQEMVKEYLLGEKQADGTRPISAPFDLGENGYIVVYGQDGEEIAHPSLEGENVWDVEDKAGNGNLLVQDSIATANIGGGFTYYDWFLPNSETIGTKIVYNELDPNWGWVVTAGSYESDYNQGAFTVLQYTSISILLFLVIAIAIMYTFSNNLGKALGNVTMSADRLSKLDVTEDIPMKLTKRKDEIGLLALSFQQINDNLKDFVEKISDTSTQLASSSKELNISSEQSSLAANEVAGAIEEIAKGAAEQAMDTENGSKRIEELGELVESNDYHLKNLNTSTHKVDALKNEGSTSLKELLEATETSSRSTADIQGIIVSTNESAQKIGNASNMIKNIAEQTNLLALNAAIEAARAGDAGKGFAVVAEEIRKLADQSNGFTEEISEIVTDLNTNTSQAVETMKELTAISEHQSNKVEQTNTKFNGISEAITEMNTVIASLNDSGEKMTEKKEKIIEVIENLSAISEENAAGTEEASASVEEQTSTMLEIANASEMLAKLAGEMKDAIAKFNY</sequence>
<evidence type="ECO:0000259" key="11">
    <source>
        <dbReference type="PROSITE" id="PS50885"/>
    </source>
</evidence>
<dbReference type="PROSITE" id="PS50885">
    <property type="entry name" value="HAMP"/>
    <property type="match status" value="1"/>
</dbReference>
<feature type="transmembrane region" description="Helical" evidence="9">
    <location>
        <begin position="12"/>
        <end position="32"/>
    </location>
</feature>
<evidence type="ECO:0000256" key="4">
    <source>
        <dbReference type="ARBA" id="ARBA00022989"/>
    </source>
</evidence>
<accession>A0A1H7RDN4</accession>
<dbReference type="EMBL" id="BJUX01000007">
    <property type="protein sequence ID" value="GEK88802.1"/>
    <property type="molecule type" value="Genomic_DNA"/>
</dbReference>
<dbReference type="AlphaFoldDB" id="A0A1H7RDN4"/>
<dbReference type="InterPro" id="IPR003660">
    <property type="entry name" value="HAMP_dom"/>
</dbReference>
<dbReference type="GO" id="GO:0005886">
    <property type="term" value="C:plasma membrane"/>
    <property type="evidence" value="ECO:0007669"/>
    <property type="project" value="UniProtKB-SubCell"/>
</dbReference>
<evidence type="ECO:0000256" key="7">
    <source>
        <dbReference type="ARBA" id="ARBA00029447"/>
    </source>
</evidence>
<dbReference type="PANTHER" id="PTHR32089:SF112">
    <property type="entry name" value="LYSOZYME-LIKE PROTEIN-RELATED"/>
    <property type="match status" value="1"/>
</dbReference>
<protein>
    <submittedName>
        <fullName evidence="13">Methyl-accepting chemotaxis sensory transducer with Cache sensor</fullName>
    </submittedName>
</protein>
<dbReference type="Pfam" id="PF17200">
    <property type="entry name" value="sCache_2"/>
    <property type="match status" value="1"/>
</dbReference>
<reference evidence="13 14" key="1">
    <citation type="submission" date="2016-10" db="EMBL/GenBank/DDBJ databases">
        <authorList>
            <person name="de Groot N.N."/>
        </authorList>
    </citation>
    <scope>NUCLEOTIDE SEQUENCE [LARGE SCALE GENOMIC DNA]</scope>
    <source>
        <strain evidence="13 14">DSM 19182</strain>
    </source>
</reference>
<dbReference type="SUPFAM" id="SSF58104">
    <property type="entry name" value="Methyl-accepting chemotaxis protein (MCP) signaling domain"/>
    <property type="match status" value="1"/>
</dbReference>
<dbReference type="EMBL" id="FOBL01000004">
    <property type="protein sequence ID" value="SEL58272.1"/>
    <property type="molecule type" value="Genomic_DNA"/>
</dbReference>
<evidence type="ECO:0000259" key="10">
    <source>
        <dbReference type="PROSITE" id="PS50111"/>
    </source>
</evidence>
<dbReference type="SMART" id="SM01049">
    <property type="entry name" value="Cache_2"/>
    <property type="match status" value="1"/>
</dbReference>
<feature type="domain" description="HAMP" evidence="11">
    <location>
        <begin position="224"/>
        <end position="279"/>
    </location>
</feature>
<evidence type="ECO:0000313" key="15">
    <source>
        <dbReference type="Proteomes" id="UP000321425"/>
    </source>
</evidence>
<dbReference type="Pfam" id="PF00015">
    <property type="entry name" value="MCPsignal"/>
    <property type="match status" value="1"/>
</dbReference>
<dbReference type="Gene3D" id="3.30.450.20">
    <property type="entry name" value="PAS domain"/>
    <property type="match status" value="1"/>
</dbReference>
<feature type="transmembrane region" description="Helical" evidence="9">
    <location>
        <begin position="200"/>
        <end position="222"/>
    </location>
</feature>
<evidence type="ECO:0000256" key="3">
    <source>
        <dbReference type="ARBA" id="ARBA00022692"/>
    </source>
</evidence>
<comment type="subcellular location">
    <subcellularLocation>
        <location evidence="1">Cell membrane</location>
        <topology evidence="1">Multi-pass membrane protein</topology>
    </subcellularLocation>
</comment>
<dbReference type="InterPro" id="IPR004089">
    <property type="entry name" value="MCPsignal_dom"/>
</dbReference>
<dbReference type="SMART" id="SM00283">
    <property type="entry name" value="MA"/>
    <property type="match status" value="1"/>
</dbReference>
<evidence type="ECO:0000256" key="1">
    <source>
        <dbReference type="ARBA" id="ARBA00004651"/>
    </source>
</evidence>
<keyword evidence="5 9" id="KW-0472">Membrane</keyword>
<feature type="domain" description="Methyl-accepting transducer" evidence="10">
    <location>
        <begin position="298"/>
        <end position="555"/>
    </location>
</feature>
<evidence type="ECO:0000256" key="9">
    <source>
        <dbReference type="SAM" id="Phobius"/>
    </source>
</evidence>
<evidence type="ECO:0000313" key="12">
    <source>
        <dbReference type="EMBL" id="GEK88802.1"/>
    </source>
</evidence>
<comment type="similarity">
    <text evidence="7">Belongs to the methyl-accepting chemotaxis (MCP) protein family.</text>
</comment>